<feature type="DNA-binding region" description="H-T-H motif" evidence="4">
    <location>
        <begin position="36"/>
        <end position="55"/>
    </location>
</feature>
<gene>
    <name evidence="7" type="ORF">E1N52_32305</name>
</gene>
<evidence type="ECO:0000256" key="2">
    <source>
        <dbReference type="ARBA" id="ARBA00023125"/>
    </source>
</evidence>
<dbReference type="Pfam" id="PF00440">
    <property type="entry name" value="TetR_N"/>
    <property type="match status" value="1"/>
</dbReference>
<evidence type="ECO:0000256" key="1">
    <source>
        <dbReference type="ARBA" id="ARBA00023015"/>
    </source>
</evidence>
<dbReference type="EMBL" id="SMOD01000034">
    <property type="protein sequence ID" value="TDG03941.1"/>
    <property type="molecule type" value="Genomic_DNA"/>
</dbReference>
<evidence type="ECO:0000313" key="8">
    <source>
        <dbReference type="Proteomes" id="UP000295606"/>
    </source>
</evidence>
<evidence type="ECO:0000313" key="7">
    <source>
        <dbReference type="EMBL" id="TDG03941.1"/>
    </source>
</evidence>
<proteinExistence type="predicted"/>
<reference evidence="7 8" key="1">
    <citation type="submission" date="2019-03" db="EMBL/GenBank/DDBJ databases">
        <title>Paraburkholderia sp. isolated from native Mimosa gymnas in Guartela State Park, Brazil.</title>
        <authorList>
            <person name="Paulitsch F."/>
            <person name="Hungria M."/>
            <person name="Delamuta J.R.M."/>
            <person name="Ribeiro R.A."/>
            <person name="Dall'Agnol R."/>
            <person name="Silva J.S.B."/>
        </authorList>
    </citation>
    <scope>NUCLEOTIDE SEQUENCE [LARGE SCALE GENOMIC DNA]</scope>
    <source>
        <strain evidence="7 8">CNPSo 3008</strain>
    </source>
</reference>
<dbReference type="Proteomes" id="UP000295606">
    <property type="component" value="Unassembled WGS sequence"/>
</dbReference>
<dbReference type="InterPro" id="IPR009057">
    <property type="entry name" value="Homeodomain-like_sf"/>
</dbReference>
<keyword evidence="3" id="KW-0804">Transcription</keyword>
<dbReference type="PANTHER" id="PTHR30055">
    <property type="entry name" value="HTH-TYPE TRANSCRIPTIONAL REGULATOR RUTR"/>
    <property type="match status" value="1"/>
</dbReference>
<evidence type="ECO:0000259" key="6">
    <source>
        <dbReference type="PROSITE" id="PS50977"/>
    </source>
</evidence>
<dbReference type="InterPro" id="IPR050109">
    <property type="entry name" value="HTH-type_TetR-like_transc_reg"/>
</dbReference>
<evidence type="ECO:0000256" key="3">
    <source>
        <dbReference type="ARBA" id="ARBA00023163"/>
    </source>
</evidence>
<evidence type="ECO:0000256" key="5">
    <source>
        <dbReference type="SAM" id="MobiDB-lite"/>
    </source>
</evidence>
<sequence>MEKAQQIGNRRGQRSRQEILDAAARVMSAYGYAGTSMSALVEATGIPKSAIYHHFGSKAGLLAEVMARGARDFFAAMREAHENPPQGGTPRERLGWYLKKTGEVFEHRENFLRLLFVMVMSNEAAEPEAMQIVVEVRTEGRNYMHEMIRNAFSEVGEALASAVADELAHFGMLGFDGAFISLQSGDNKTMKAHMEQLTDAMIALGEARAASLRERAPKRKKSAPEIQSEMRPQRGGRAPSGGLKVSG</sequence>
<dbReference type="PROSITE" id="PS50977">
    <property type="entry name" value="HTH_TETR_2"/>
    <property type="match status" value="1"/>
</dbReference>
<name>A0A4R5L7T9_9BURK</name>
<accession>A0A4R5L7T9</accession>
<feature type="domain" description="HTH tetR-type" evidence="6">
    <location>
        <begin position="13"/>
        <end position="73"/>
    </location>
</feature>
<dbReference type="OrthoDB" id="5293507at2"/>
<dbReference type="InterPro" id="IPR001647">
    <property type="entry name" value="HTH_TetR"/>
</dbReference>
<keyword evidence="1" id="KW-0805">Transcription regulation</keyword>
<evidence type="ECO:0000256" key="4">
    <source>
        <dbReference type="PROSITE-ProRule" id="PRU00335"/>
    </source>
</evidence>
<protein>
    <submittedName>
        <fullName evidence="7">TetR/AcrR family transcriptional regulator</fullName>
    </submittedName>
</protein>
<feature type="region of interest" description="Disordered" evidence="5">
    <location>
        <begin position="211"/>
        <end position="247"/>
    </location>
</feature>
<dbReference type="SUPFAM" id="SSF46689">
    <property type="entry name" value="Homeodomain-like"/>
    <property type="match status" value="1"/>
</dbReference>
<dbReference type="AlphaFoldDB" id="A0A4R5L7T9"/>
<keyword evidence="2 4" id="KW-0238">DNA-binding</keyword>
<dbReference type="PRINTS" id="PR00455">
    <property type="entry name" value="HTHTETR"/>
</dbReference>
<comment type="caution">
    <text evidence="7">The sequence shown here is derived from an EMBL/GenBank/DDBJ whole genome shotgun (WGS) entry which is preliminary data.</text>
</comment>
<dbReference type="Gene3D" id="1.10.357.10">
    <property type="entry name" value="Tetracycline Repressor, domain 2"/>
    <property type="match status" value="1"/>
</dbReference>
<dbReference type="GO" id="GO:0003700">
    <property type="term" value="F:DNA-binding transcription factor activity"/>
    <property type="evidence" value="ECO:0007669"/>
    <property type="project" value="TreeGrafter"/>
</dbReference>
<organism evidence="7 8">
    <name type="scientific">Paraburkholderia guartelaensis</name>
    <dbReference type="NCBI Taxonomy" id="2546446"/>
    <lineage>
        <taxon>Bacteria</taxon>
        <taxon>Pseudomonadati</taxon>
        <taxon>Pseudomonadota</taxon>
        <taxon>Betaproteobacteria</taxon>
        <taxon>Burkholderiales</taxon>
        <taxon>Burkholderiaceae</taxon>
        <taxon>Paraburkholderia</taxon>
    </lineage>
</organism>
<dbReference type="PANTHER" id="PTHR30055:SF234">
    <property type="entry name" value="HTH-TYPE TRANSCRIPTIONAL REGULATOR BETI"/>
    <property type="match status" value="1"/>
</dbReference>
<dbReference type="GO" id="GO:0000976">
    <property type="term" value="F:transcription cis-regulatory region binding"/>
    <property type="evidence" value="ECO:0007669"/>
    <property type="project" value="TreeGrafter"/>
</dbReference>